<comment type="catalytic activity">
    <reaction evidence="4">
        <text>uridine(34) in tRNA + AH2 + O2 = 5-hydroxyuridine(34) in tRNA + A + H2O</text>
        <dbReference type="Rhea" id="RHEA:64224"/>
        <dbReference type="Rhea" id="RHEA-COMP:11727"/>
        <dbReference type="Rhea" id="RHEA-COMP:13381"/>
        <dbReference type="ChEBI" id="CHEBI:13193"/>
        <dbReference type="ChEBI" id="CHEBI:15377"/>
        <dbReference type="ChEBI" id="CHEBI:15379"/>
        <dbReference type="ChEBI" id="CHEBI:17499"/>
        <dbReference type="ChEBI" id="CHEBI:65315"/>
        <dbReference type="ChEBI" id="CHEBI:136877"/>
    </reaction>
</comment>
<dbReference type="OrthoDB" id="9778326at2"/>
<reference evidence="6 7" key="2">
    <citation type="submission" date="2019-05" db="EMBL/GenBank/DDBJ databases">
        <title>Genome evolution of the obligate endosymbiont Buchnera aphidicola.</title>
        <authorList>
            <person name="Moran N.A."/>
        </authorList>
    </citation>
    <scope>NUCLEOTIDE SEQUENCE [LARGE SCALE GENOMIC DNA]</scope>
    <source>
        <strain evidence="6 7">Mst</strain>
    </source>
</reference>
<dbReference type="InterPro" id="IPR036873">
    <property type="entry name" value="Rhodanese-like_dom_sf"/>
</dbReference>
<dbReference type="PANTHER" id="PTHR43846">
    <property type="entry name" value="UPF0176 PROTEIN YCEA"/>
    <property type="match status" value="1"/>
</dbReference>
<dbReference type="InterPro" id="IPR001763">
    <property type="entry name" value="Rhodanese-like_dom"/>
</dbReference>
<evidence type="ECO:0000256" key="1">
    <source>
        <dbReference type="ARBA" id="ARBA00022694"/>
    </source>
</evidence>
<keyword evidence="1 4" id="KW-0819">tRNA processing</keyword>
<comment type="function">
    <text evidence="3">Catalyzes oxygen-dependent 5-hydroxyuridine (ho5U) modification at position 34 in tRNAs, the first step in 5-carboxymethoxyuridine (cmo5U) biosynthesis. May be part of an alternate pathway, which is able to bypass cmo5U biogenesis in a subset of tRNAs under aerobic conditions.</text>
</comment>
<comment type="similarity">
    <text evidence="4">Belongs to the TrhO family.</text>
</comment>
<evidence type="ECO:0000259" key="5">
    <source>
        <dbReference type="PROSITE" id="PS50206"/>
    </source>
</evidence>
<dbReference type="SMART" id="SM00450">
    <property type="entry name" value="RHOD"/>
    <property type="match status" value="1"/>
</dbReference>
<name>A0A4D6Y4X6_9GAMM</name>
<evidence type="ECO:0000256" key="2">
    <source>
        <dbReference type="ARBA" id="ARBA00023002"/>
    </source>
</evidence>
<dbReference type="Proteomes" id="UP000298673">
    <property type="component" value="Chromosome"/>
</dbReference>
<evidence type="ECO:0000313" key="6">
    <source>
        <dbReference type="EMBL" id="QCI24427.1"/>
    </source>
</evidence>
<dbReference type="GO" id="GO:0016740">
    <property type="term" value="F:transferase activity"/>
    <property type="evidence" value="ECO:0007669"/>
    <property type="project" value="UniProtKB-KW"/>
</dbReference>
<reference evidence="6 7" key="1">
    <citation type="submission" date="2018-12" db="EMBL/GenBank/DDBJ databases">
        <authorList>
            <person name="Chong R.A."/>
        </authorList>
    </citation>
    <scope>NUCLEOTIDE SEQUENCE [LARGE SCALE GENOMIC DNA]</scope>
    <source>
        <strain evidence="6 7">Mst</strain>
    </source>
</reference>
<dbReference type="EC" id="1.14.-.-" evidence="4"/>
<dbReference type="GO" id="GO:0016705">
    <property type="term" value="F:oxidoreductase activity, acting on paired donors, with incorporation or reduction of molecular oxygen"/>
    <property type="evidence" value="ECO:0007669"/>
    <property type="project" value="UniProtKB-UniRule"/>
</dbReference>
<dbReference type="InterPro" id="IPR020936">
    <property type="entry name" value="TrhO"/>
</dbReference>
<dbReference type="InterPro" id="IPR040503">
    <property type="entry name" value="TRHO_N"/>
</dbReference>
<dbReference type="GO" id="GO:0006400">
    <property type="term" value="P:tRNA modification"/>
    <property type="evidence" value="ECO:0007669"/>
    <property type="project" value="UniProtKB-UniRule"/>
</dbReference>
<dbReference type="AlphaFoldDB" id="A0A4D6Y4X6"/>
<dbReference type="NCBIfam" id="NF001133">
    <property type="entry name" value="PRK00142.1-1"/>
    <property type="match status" value="1"/>
</dbReference>
<dbReference type="Pfam" id="PF00581">
    <property type="entry name" value="Rhodanese"/>
    <property type="match status" value="1"/>
</dbReference>
<dbReference type="Gene3D" id="3.40.250.10">
    <property type="entry name" value="Rhodanese-like domain"/>
    <property type="match status" value="1"/>
</dbReference>
<dbReference type="Pfam" id="PF12368">
    <property type="entry name" value="Rhodanese_C"/>
    <property type="match status" value="1"/>
</dbReference>
<organism evidence="6 7">
    <name type="scientific">Buchnera aphidicola</name>
    <name type="common">Muscaphis stroyani</name>
    <dbReference type="NCBI Taxonomy" id="1241869"/>
    <lineage>
        <taxon>Bacteria</taxon>
        <taxon>Pseudomonadati</taxon>
        <taxon>Pseudomonadota</taxon>
        <taxon>Gammaproteobacteria</taxon>
        <taxon>Enterobacterales</taxon>
        <taxon>Erwiniaceae</taxon>
        <taxon>Buchnera</taxon>
    </lineage>
</organism>
<dbReference type="SUPFAM" id="SSF52821">
    <property type="entry name" value="Rhodanese/Cell cycle control phosphatase"/>
    <property type="match status" value="1"/>
</dbReference>
<evidence type="ECO:0000256" key="4">
    <source>
        <dbReference type="HAMAP-Rule" id="MF_00469"/>
    </source>
</evidence>
<evidence type="ECO:0000256" key="3">
    <source>
        <dbReference type="ARBA" id="ARBA00045625"/>
    </source>
</evidence>
<keyword evidence="2 4" id="KW-0560">Oxidoreductase</keyword>
<dbReference type="EMBL" id="CP034861">
    <property type="protein sequence ID" value="QCI24427.1"/>
    <property type="molecule type" value="Genomic_DNA"/>
</dbReference>
<gene>
    <name evidence="4" type="primary">trhO</name>
    <name evidence="6" type="ORF">D9V75_01755</name>
</gene>
<dbReference type="RefSeq" id="WP_158343657.1">
    <property type="nucleotide sequence ID" value="NZ_CP034861.1"/>
</dbReference>
<feature type="domain" description="Rhodanese" evidence="5">
    <location>
        <begin position="146"/>
        <end position="236"/>
    </location>
</feature>
<dbReference type="InterPro" id="IPR022111">
    <property type="entry name" value="Rhodanese_C"/>
</dbReference>
<dbReference type="Gene3D" id="3.30.70.100">
    <property type="match status" value="1"/>
</dbReference>
<dbReference type="HAMAP" id="MF_00469">
    <property type="entry name" value="TrhO"/>
    <property type="match status" value="1"/>
</dbReference>
<dbReference type="PROSITE" id="PS50206">
    <property type="entry name" value="RHODANESE_3"/>
    <property type="match status" value="1"/>
</dbReference>
<dbReference type="CDD" id="cd01518">
    <property type="entry name" value="RHOD_YceA"/>
    <property type="match status" value="1"/>
</dbReference>
<dbReference type="PANTHER" id="PTHR43846:SF1">
    <property type="entry name" value="TRNA URIDINE(34) HYDROXYLASE"/>
    <property type="match status" value="1"/>
</dbReference>
<sequence>MLIKINTFSKKELKKRLLIEKEPRFTLSFYKYFFVKSPIKFRDKIYENFNKYNVLGRVYIAKEGINAQMSVPVKLYKCWKKFLYQSHLQLNNLYINKSLDHNKLSFWNLCVKIKKTIVADGIKKMRFNPNHVGIYLNSKETNSMINDNESIFVDMRNSYEYAIGHFPKAIEIKSSTFRDQLKIVVKMMNYAKNKKIVMYCTGGIRCEKATSWMIFNGFKYIYHLKGGIIGYVNNAKKNNLPILFQGSNFVFDGRMKEKVSNNIISFCKQCKKSSDTYINCRYNRCHLLFIQCKKCAIFFKNCCSIDCMKKLLKV</sequence>
<dbReference type="Pfam" id="PF17773">
    <property type="entry name" value="UPF0176_N"/>
    <property type="match status" value="1"/>
</dbReference>
<keyword evidence="6" id="KW-0808">Transferase</keyword>
<accession>A0A4D6Y4X6</accession>
<evidence type="ECO:0000313" key="7">
    <source>
        <dbReference type="Proteomes" id="UP000298673"/>
    </source>
</evidence>
<protein>
    <recommendedName>
        <fullName evidence="4">tRNA uridine(34) hydroxylase</fullName>
        <ecNumber evidence="4">1.14.-.-</ecNumber>
    </recommendedName>
    <alternativeName>
        <fullName evidence="4">tRNA hydroxylation protein O</fullName>
    </alternativeName>
</protein>
<proteinExistence type="inferred from homology"/>